<dbReference type="InterPro" id="IPR006145">
    <property type="entry name" value="PsdUridine_synth_RsuA/RluA"/>
</dbReference>
<dbReference type="GO" id="GO:0000455">
    <property type="term" value="P:enzyme-directed rRNA pseudouridine synthesis"/>
    <property type="evidence" value="ECO:0007669"/>
    <property type="project" value="TreeGrafter"/>
</dbReference>
<evidence type="ECO:0000313" key="3">
    <source>
        <dbReference type="EMBL" id="ABB84841.1"/>
    </source>
</evidence>
<dbReference type="InterPro" id="IPR050188">
    <property type="entry name" value="RluA_PseudoU_synthase"/>
</dbReference>
<dbReference type="PANTHER" id="PTHR21600">
    <property type="entry name" value="MITOCHONDRIAL RNA PSEUDOURIDINE SYNTHASE"/>
    <property type="match status" value="1"/>
</dbReference>
<name>Q2I6L3_9DELT</name>
<evidence type="ECO:0000259" key="2">
    <source>
        <dbReference type="Pfam" id="PF00849"/>
    </source>
</evidence>
<dbReference type="GO" id="GO:0009982">
    <property type="term" value="F:pseudouridine synthase activity"/>
    <property type="evidence" value="ECO:0007669"/>
    <property type="project" value="InterPro"/>
</dbReference>
<dbReference type="GO" id="GO:0140098">
    <property type="term" value="F:catalytic activity, acting on RNA"/>
    <property type="evidence" value="ECO:0007669"/>
    <property type="project" value="UniProtKB-ARBA"/>
</dbReference>
<dbReference type="InterPro" id="IPR020103">
    <property type="entry name" value="PsdUridine_synth_cat_dom_sf"/>
</dbReference>
<organism evidence="3">
    <name type="scientific">uncultured delta proteobacterium DeepAnt-32C6</name>
    <dbReference type="NCBI Taxonomy" id="357895"/>
    <lineage>
        <taxon>Bacteria</taxon>
        <taxon>Deltaproteobacteria</taxon>
        <taxon>environmental samples</taxon>
    </lineage>
</organism>
<dbReference type="GO" id="GO:0003723">
    <property type="term" value="F:RNA binding"/>
    <property type="evidence" value="ECO:0007669"/>
    <property type="project" value="InterPro"/>
</dbReference>
<reference evidence="3" key="1">
    <citation type="journal article" date="2006" name="Microbiology">
        <title>Metagenomic analysis of mesopelagic Antarctic plankton reveals a novel deltaproteobacterial group.</title>
        <authorList>
            <person name="Moreira D."/>
            <person name="Rodriguez-Valera F."/>
            <person name="Lopez-Garcia P."/>
        </authorList>
    </citation>
    <scope>NUCLEOTIDE SEQUENCE</scope>
</reference>
<evidence type="ECO:0000256" key="1">
    <source>
        <dbReference type="ARBA" id="ARBA00010876"/>
    </source>
</evidence>
<dbReference type="EMBL" id="DQ267496">
    <property type="protein sequence ID" value="ABB84841.1"/>
    <property type="molecule type" value="Genomic_DNA"/>
</dbReference>
<dbReference type="PANTHER" id="PTHR21600:SF87">
    <property type="entry name" value="RNA PSEUDOURIDYLATE SYNTHASE DOMAIN-CONTAINING PROTEIN 1"/>
    <property type="match status" value="1"/>
</dbReference>
<dbReference type="Gene3D" id="3.30.2350.10">
    <property type="entry name" value="Pseudouridine synthase"/>
    <property type="match status" value="1"/>
</dbReference>
<dbReference type="AlphaFoldDB" id="Q2I6L3"/>
<feature type="domain" description="Pseudouridine synthase RsuA/RluA-like" evidence="2">
    <location>
        <begin position="26"/>
        <end position="129"/>
    </location>
</feature>
<sequence length="197" mass="22076">MAVHAAGPVDPEAPDLMTWARTHFDAPGLAPAHRIDKATSGLLLCSPDPRVRARVGHWLAQGQVHKEYRALVFGHTHRSGRIDRPLMDRRRGRRLDACTRFRRLATASQLSYLAVYPETGRKHQIRRHLRGLGHAIVGDTRYGPTHQRPLPGCPGRLWLHLRQLELPEGLTFEAPLPPALVAHLERLGIADTQPSKD</sequence>
<dbReference type="CDD" id="cd02869">
    <property type="entry name" value="PseudoU_synth_RluA_like"/>
    <property type="match status" value="1"/>
</dbReference>
<dbReference type="SUPFAM" id="SSF55120">
    <property type="entry name" value="Pseudouridine synthase"/>
    <property type="match status" value="1"/>
</dbReference>
<proteinExistence type="inferred from homology"/>
<dbReference type="Pfam" id="PF00849">
    <property type="entry name" value="PseudoU_synth_2"/>
    <property type="match status" value="1"/>
</dbReference>
<accession>Q2I6L3</accession>
<comment type="similarity">
    <text evidence="1">Belongs to the pseudouridine synthase RluA family.</text>
</comment>
<protein>
    <submittedName>
        <fullName evidence="3">RNA pseudouridylate synthase</fullName>
    </submittedName>
</protein>